<evidence type="ECO:0000259" key="1">
    <source>
        <dbReference type="Pfam" id="PF09359"/>
    </source>
</evidence>
<dbReference type="Gene3D" id="3.20.100.30">
    <property type="entry name" value="VTC, catalytic tunnel domain"/>
    <property type="match status" value="1"/>
</dbReference>
<proteinExistence type="predicted"/>
<organism evidence="2 3">
    <name type="scientific">Streptococcus anginosus</name>
    <dbReference type="NCBI Taxonomy" id="1328"/>
    <lineage>
        <taxon>Bacteria</taxon>
        <taxon>Bacillati</taxon>
        <taxon>Bacillota</taxon>
        <taxon>Bacilli</taxon>
        <taxon>Lactobacillales</taxon>
        <taxon>Streptococcaceae</taxon>
        <taxon>Streptococcus</taxon>
        <taxon>Streptococcus anginosus group</taxon>
    </lineage>
</organism>
<protein>
    <submittedName>
        <fullName evidence="2">SPX domain-containing protein</fullName>
    </submittedName>
</protein>
<dbReference type="GeneID" id="93964095"/>
<dbReference type="EMBL" id="LR134283">
    <property type="protein sequence ID" value="VED98562.1"/>
    <property type="molecule type" value="Genomic_DNA"/>
</dbReference>
<dbReference type="InterPro" id="IPR018966">
    <property type="entry name" value="VTC_domain"/>
</dbReference>
<dbReference type="AlphaFoldDB" id="A0A3S4LRW6"/>
<dbReference type="Pfam" id="PF09359">
    <property type="entry name" value="VTC"/>
    <property type="match status" value="1"/>
</dbReference>
<dbReference type="CDD" id="cd07750">
    <property type="entry name" value="PolyPPase_VTC_like"/>
    <property type="match status" value="1"/>
</dbReference>
<evidence type="ECO:0000313" key="3">
    <source>
        <dbReference type="Proteomes" id="UP000278419"/>
    </source>
</evidence>
<dbReference type="GO" id="GO:0006799">
    <property type="term" value="P:polyphosphate biosynthetic process"/>
    <property type="evidence" value="ECO:0007669"/>
    <property type="project" value="UniProtKB-ARBA"/>
</dbReference>
<reference evidence="2 3" key="1">
    <citation type="submission" date="2018-12" db="EMBL/GenBank/DDBJ databases">
        <authorList>
            <consortium name="Pathogen Informatics"/>
        </authorList>
    </citation>
    <scope>NUCLEOTIDE SEQUENCE [LARGE SCALE GENOMIC DNA]</scope>
    <source>
        <strain evidence="2 3">NCTC10713</strain>
    </source>
</reference>
<sequence>MAKKTFKDKFQRIETKYVISKETLADLLKEFEAYMVEDEHAYSTIGNLYYDTPTYQMIRESLEKPYFKEKLRVRTYDATPQADSQVFLEIKKKVRKVVYKRRIATELLTAEQYLAGKCQLEDSQIKQEIEWICERYGGVQPMMYIYYNRYSLKGLENSNVRITIDYDVAYRTKNLSLLAGKDGKNLLPDNHVIMEIKVPGAYPLWLVEILDRHHVFPKSFSKYGVAYKKTTDYKGVIRHVRSVI</sequence>
<dbReference type="InterPro" id="IPR033469">
    <property type="entry name" value="CYTH-like_dom_sf"/>
</dbReference>
<feature type="domain" description="VTC" evidence="1">
    <location>
        <begin position="11"/>
        <end position="229"/>
    </location>
</feature>
<gene>
    <name evidence="2" type="ORF">NCTC10713_01567</name>
</gene>
<accession>A0A3S4LRW6</accession>
<dbReference type="RefSeq" id="WP_003031550.1">
    <property type="nucleotide sequence ID" value="NZ_AP018548.1"/>
</dbReference>
<evidence type="ECO:0000313" key="2">
    <source>
        <dbReference type="EMBL" id="VED98562.1"/>
    </source>
</evidence>
<dbReference type="InterPro" id="IPR042267">
    <property type="entry name" value="VTC_sf"/>
</dbReference>
<name>A0A3S4LRW6_STRAP</name>
<dbReference type="Proteomes" id="UP000278419">
    <property type="component" value="Chromosome"/>
</dbReference>
<dbReference type="SUPFAM" id="SSF55154">
    <property type="entry name" value="CYTH-like phosphatases"/>
    <property type="match status" value="1"/>
</dbReference>